<sequence>MVDYAMDIHKSLYGTDDMPEDMVKRRAEVVSRLRSLEEGHSLARRLPPEPARRPIQIGPDQIEALY</sequence>
<dbReference type="AlphaFoldDB" id="A0A3L6D781"/>
<dbReference type="InterPro" id="IPR019010">
    <property type="entry name" value="eIF3e_N"/>
</dbReference>
<evidence type="ECO:0000313" key="3">
    <source>
        <dbReference type="Proteomes" id="UP000251960"/>
    </source>
</evidence>
<protein>
    <submittedName>
        <fullName evidence="2">Eukaryotic translation initiation factor 3 subunit E</fullName>
    </submittedName>
</protein>
<name>A0A3L6D781_MAIZE</name>
<accession>A0A3L6D781</accession>
<dbReference type="GO" id="GO:0003743">
    <property type="term" value="F:translation initiation factor activity"/>
    <property type="evidence" value="ECO:0007669"/>
    <property type="project" value="UniProtKB-KW"/>
</dbReference>
<proteinExistence type="predicted"/>
<reference evidence="2 3" key="1">
    <citation type="journal article" date="2018" name="Nat. Genet.">
        <title>Extensive intraspecific gene order and gene structural variations between Mo17 and other maize genomes.</title>
        <authorList>
            <person name="Sun S."/>
            <person name="Zhou Y."/>
            <person name="Chen J."/>
            <person name="Shi J."/>
            <person name="Zhao H."/>
            <person name="Zhao H."/>
            <person name="Song W."/>
            <person name="Zhang M."/>
            <person name="Cui Y."/>
            <person name="Dong X."/>
            <person name="Liu H."/>
            <person name="Ma X."/>
            <person name="Jiao Y."/>
            <person name="Wang B."/>
            <person name="Wei X."/>
            <person name="Stein J.C."/>
            <person name="Glaubitz J.C."/>
            <person name="Lu F."/>
            <person name="Yu G."/>
            <person name="Liang C."/>
            <person name="Fengler K."/>
            <person name="Li B."/>
            <person name="Rafalski A."/>
            <person name="Schnable P.S."/>
            <person name="Ware D.H."/>
            <person name="Buckler E.S."/>
            <person name="Lai J."/>
        </authorList>
    </citation>
    <scope>NUCLEOTIDE SEQUENCE [LARGE SCALE GENOMIC DNA]</scope>
    <source>
        <strain evidence="3">cv. Missouri 17</strain>
        <tissue evidence="2">Seedling</tissue>
    </source>
</reference>
<dbReference type="EMBL" id="NCVQ01000331">
    <property type="protein sequence ID" value="PWZ04399.1"/>
    <property type="molecule type" value="Genomic_DNA"/>
</dbReference>
<comment type="caution">
    <text evidence="2">The sequence shown here is derived from an EMBL/GenBank/DDBJ whole genome shotgun (WGS) entry which is preliminary data.</text>
</comment>
<dbReference type="Pfam" id="PF09440">
    <property type="entry name" value="eIF3_N"/>
    <property type="match status" value="1"/>
</dbReference>
<keyword evidence="2" id="KW-0396">Initiation factor</keyword>
<gene>
    <name evidence="2" type="primary">TIF3E1_2</name>
    <name evidence="2" type="ORF">Zm00014a_001167</name>
</gene>
<feature type="domain" description="Eukaryotic translation initiation factor 3 subunit E N-terminal" evidence="1">
    <location>
        <begin position="1"/>
        <end position="39"/>
    </location>
</feature>
<dbReference type="Proteomes" id="UP000251960">
    <property type="component" value="Unassembled WGS sequence"/>
</dbReference>
<organism evidence="2 3">
    <name type="scientific">Zea mays</name>
    <name type="common">Maize</name>
    <dbReference type="NCBI Taxonomy" id="4577"/>
    <lineage>
        <taxon>Eukaryota</taxon>
        <taxon>Viridiplantae</taxon>
        <taxon>Streptophyta</taxon>
        <taxon>Embryophyta</taxon>
        <taxon>Tracheophyta</taxon>
        <taxon>Spermatophyta</taxon>
        <taxon>Magnoliopsida</taxon>
        <taxon>Liliopsida</taxon>
        <taxon>Poales</taxon>
        <taxon>Poaceae</taxon>
        <taxon>PACMAD clade</taxon>
        <taxon>Panicoideae</taxon>
        <taxon>Andropogonodae</taxon>
        <taxon>Andropogoneae</taxon>
        <taxon>Tripsacinae</taxon>
        <taxon>Zea</taxon>
    </lineage>
</organism>
<evidence type="ECO:0000313" key="2">
    <source>
        <dbReference type="EMBL" id="PWZ04399.1"/>
    </source>
</evidence>
<evidence type="ECO:0000259" key="1">
    <source>
        <dbReference type="Pfam" id="PF09440"/>
    </source>
</evidence>
<keyword evidence="2" id="KW-0648">Protein biosynthesis</keyword>